<dbReference type="Proteomes" id="UP001465976">
    <property type="component" value="Unassembled WGS sequence"/>
</dbReference>
<evidence type="ECO:0000256" key="1">
    <source>
        <dbReference type="SAM" id="Coils"/>
    </source>
</evidence>
<feature type="coiled-coil region" evidence="1">
    <location>
        <begin position="154"/>
        <end position="197"/>
    </location>
</feature>
<evidence type="ECO:0000313" key="3">
    <source>
        <dbReference type="Proteomes" id="UP001465976"/>
    </source>
</evidence>
<comment type="caution">
    <text evidence="2">The sequence shown here is derived from an EMBL/GenBank/DDBJ whole genome shotgun (WGS) entry which is preliminary data.</text>
</comment>
<dbReference type="EMBL" id="JBAHYK010000089">
    <property type="protein sequence ID" value="KAL0578666.1"/>
    <property type="molecule type" value="Genomic_DNA"/>
</dbReference>
<sequence length="334" mass="39142">MERTFTLRKFVAAPLRRALRWGGIIRRSSRFAKKQCAVSVLPAPCPPRRRRVRIQNGVLPLLRARGRALQIAVPVRDDRDPWRNNKAAEAIDKAPVTFTMSIVDFYEAASRSLDKSRQTDADRAFLKKLRLASAKHELIAGIRSVEREIQTMDVAENRHQAEQHEREAQRLINIDRRRAEEERIAEAKSKAQKSKKHWSKLVKAALHGRKVKMSPPAMHITRWNWYEASWAAIQAEKLNCSIPFAHLPWPTMNLDQLELEDYEAFILSPGRPRFDTLYWFERVEVERRRWNLDNVERKLIPLVGKEMRERVMECAKTLLRYLELLVDKYTSCDE</sequence>
<name>A0ABR3FT53_9AGAR</name>
<keyword evidence="3" id="KW-1185">Reference proteome</keyword>
<protein>
    <submittedName>
        <fullName evidence="2">Uncharacterized protein</fullName>
    </submittedName>
</protein>
<organism evidence="2 3">
    <name type="scientific">Marasmius crinis-equi</name>
    <dbReference type="NCBI Taxonomy" id="585013"/>
    <lineage>
        <taxon>Eukaryota</taxon>
        <taxon>Fungi</taxon>
        <taxon>Dikarya</taxon>
        <taxon>Basidiomycota</taxon>
        <taxon>Agaricomycotina</taxon>
        <taxon>Agaricomycetes</taxon>
        <taxon>Agaricomycetidae</taxon>
        <taxon>Agaricales</taxon>
        <taxon>Marasmiineae</taxon>
        <taxon>Marasmiaceae</taxon>
        <taxon>Marasmius</taxon>
    </lineage>
</organism>
<keyword evidence="1" id="KW-0175">Coiled coil</keyword>
<proteinExistence type="predicted"/>
<accession>A0ABR3FT53</accession>
<reference evidence="2 3" key="1">
    <citation type="submission" date="2024-02" db="EMBL/GenBank/DDBJ databases">
        <title>A draft genome for the cacao thread blight pathogen Marasmius crinis-equi.</title>
        <authorList>
            <person name="Cohen S.P."/>
            <person name="Baruah I.K."/>
            <person name="Amoako-Attah I."/>
            <person name="Bukari Y."/>
            <person name="Meinhardt L.W."/>
            <person name="Bailey B.A."/>
        </authorList>
    </citation>
    <scope>NUCLEOTIDE SEQUENCE [LARGE SCALE GENOMIC DNA]</scope>
    <source>
        <strain evidence="2 3">GH-76</strain>
    </source>
</reference>
<gene>
    <name evidence="2" type="ORF">V5O48_003332</name>
</gene>
<evidence type="ECO:0000313" key="2">
    <source>
        <dbReference type="EMBL" id="KAL0578666.1"/>
    </source>
</evidence>